<sequence>MKNSNFFLSATVAVAISFLTIGCNSPATDTTTKSVAETTEQAVTKPDMAVIKTEIQALETAWAAADNARDVQALLAFYADDAASLSNNAPMVVGKAALQKDIEANFAKKAKGATSIYEVLDVFGNENTVTEVGKSTVKDASGKVISTGKYMAIWEKRDGKYLCVRDIYNDDVKAK</sequence>
<gene>
    <name evidence="3" type="ORF">DR864_12065</name>
</gene>
<dbReference type="Proteomes" id="UP000251993">
    <property type="component" value="Chromosome"/>
</dbReference>
<keyword evidence="4" id="KW-1185">Reference proteome</keyword>
<name>A0A344TIG3_9BACT</name>
<dbReference type="Pfam" id="PF14534">
    <property type="entry name" value="DUF4440"/>
    <property type="match status" value="1"/>
</dbReference>
<dbReference type="InterPro" id="IPR027843">
    <property type="entry name" value="DUF4440"/>
</dbReference>
<evidence type="ECO:0000259" key="2">
    <source>
        <dbReference type="Pfam" id="PF14534"/>
    </source>
</evidence>
<dbReference type="InterPro" id="IPR032710">
    <property type="entry name" value="NTF2-like_dom_sf"/>
</dbReference>
<accession>A0A344TIG3</accession>
<organism evidence="3 4">
    <name type="scientific">Runella rosea</name>
    <dbReference type="NCBI Taxonomy" id="2259595"/>
    <lineage>
        <taxon>Bacteria</taxon>
        <taxon>Pseudomonadati</taxon>
        <taxon>Bacteroidota</taxon>
        <taxon>Cytophagia</taxon>
        <taxon>Cytophagales</taxon>
        <taxon>Spirosomataceae</taxon>
        <taxon>Runella</taxon>
    </lineage>
</organism>
<dbReference type="OrthoDB" id="1440073at2"/>
<proteinExistence type="predicted"/>
<dbReference type="AlphaFoldDB" id="A0A344TIG3"/>
<evidence type="ECO:0000313" key="3">
    <source>
        <dbReference type="EMBL" id="AXE18434.1"/>
    </source>
</evidence>
<dbReference type="SUPFAM" id="SSF54427">
    <property type="entry name" value="NTF2-like"/>
    <property type="match status" value="1"/>
</dbReference>
<dbReference type="EMBL" id="CP030850">
    <property type="protein sequence ID" value="AXE18434.1"/>
    <property type="molecule type" value="Genomic_DNA"/>
</dbReference>
<dbReference type="PROSITE" id="PS51257">
    <property type="entry name" value="PROKAR_LIPOPROTEIN"/>
    <property type="match status" value="1"/>
</dbReference>
<dbReference type="KEGG" id="run:DR864_12065"/>
<reference evidence="3 4" key="1">
    <citation type="submission" date="2018-07" db="EMBL/GenBank/DDBJ databases">
        <title>Genome sequencing of Runella.</title>
        <authorList>
            <person name="Baek M.-G."/>
            <person name="Yi H."/>
        </authorList>
    </citation>
    <scope>NUCLEOTIDE SEQUENCE [LARGE SCALE GENOMIC DNA]</scope>
    <source>
        <strain evidence="3 4">HYN0085</strain>
    </source>
</reference>
<dbReference type="RefSeq" id="WP_114067217.1">
    <property type="nucleotide sequence ID" value="NZ_CP030850.1"/>
</dbReference>
<dbReference type="Gene3D" id="3.10.450.50">
    <property type="match status" value="1"/>
</dbReference>
<evidence type="ECO:0000256" key="1">
    <source>
        <dbReference type="SAM" id="SignalP"/>
    </source>
</evidence>
<evidence type="ECO:0000313" key="4">
    <source>
        <dbReference type="Proteomes" id="UP000251993"/>
    </source>
</evidence>
<keyword evidence="1" id="KW-0732">Signal</keyword>
<feature type="domain" description="DUF4440" evidence="2">
    <location>
        <begin position="55"/>
        <end position="162"/>
    </location>
</feature>
<feature type="signal peptide" evidence="1">
    <location>
        <begin position="1"/>
        <end position="27"/>
    </location>
</feature>
<feature type="chain" id="PRO_5016848714" evidence="1">
    <location>
        <begin position="28"/>
        <end position="175"/>
    </location>
</feature>
<protein>
    <submittedName>
        <fullName evidence="3">DUF4440 domain-containing protein</fullName>
    </submittedName>
</protein>